<gene>
    <name evidence="4" type="ORF">RCOM_1574760</name>
</gene>
<keyword evidence="2" id="KW-0804">Transcription</keyword>
<dbReference type="GO" id="GO:0006353">
    <property type="term" value="P:DNA-templated transcription termination"/>
    <property type="evidence" value="ECO:0007669"/>
    <property type="project" value="UniProtKB-KW"/>
</dbReference>
<dbReference type="OrthoDB" id="637682at2759"/>
<keyword evidence="5" id="KW-1185">Reference proteome</keyword>
<dbReference type="eggNOG" id="KOG1267">
    <property type="taxonomic scope" value="Eukaryota"/>
</dbReference>
<accession>B9RI01</accession>
<dbReference type="STRING" id="3988.B9RI01"/>
<evidence type="ECO:0000313" key="5">
    <source>
        <dbReference type="Proteomes" id="UP000008311"/>
    </source>
</evidence>
<dbReference type="GO" id="GO:0003676">
    <property type="term" value="F:nucleic acid binding"/>
    <property type="evidence" value="ECO:0007669"/>
    <property type="project" value="InterPro"/>
</dbReference>
<dbReference type="GO" id="GO:0009658">
    <property type="term" value="P:chloroplast organization"/>
    <property type="evidence" value="ECO:0000318"/>
    <property type="project" value="GO_Central"/>
</dbReference>
<dbReference type="GO" id="GO:0009507">
    <property type="term" value="C:chloroplast"/>
    <property type="evidence" value="ECO:0000318"/>
    <property type="project" value="GO_Central"/>
</dbReference>
<evidence type="ECO:0000256" key="2">
    <source>
        <dbReference type="ARBA" id="ARBA00022472"/>
    </source>
</evidence>
<protein>
    <submittedName>
        <fullName evidence="4">Uncharacterized protein</fullName>
    </submittedName>
</protein>
<dbReference type="KEGG" id="rcu:8272589"/>
<dbReference type="PANTHER" id="PTHR13068">
    <property type="entry name" value="CGI-12 PROTEIN-RELATED"/>
    <property type="match status" value="1"/>
</dbReference>
<name>B9RI01_RICCO</name>
<sequence>MKSNPTYLTTFSFLFITSQRFILLRKSLTKGSSLFFITTKPATYSTLCHAQVENDTEGGLEQPKDSIGVLRKWGCSDRDLLKILSRRPSLRNADLTHLQSKLNLLQGLGIKPADLVKIINCRPRFLSSRINHCFDERLQYFMTLFGSKEVLLKAIVRNPSLLTYDFHNCIKPAIALYERMGVSKNDLIPMLLSRPTVIPRTSFDDQKIEYIRRTGVPNTSKMYKYVVTIIGISKIETIREKVANFEKFGFSDEEVWRFFGRSPLFLTLSVDKVQRNMTFVVGTMKLPANVVLQYPYLLYNNLDGVLKPRMLLAGKIQDMNLCPQIKGPLLMRAMRMTEQRFLKAFVSCHPTDVAEELMVFYEKAKCCKRLAESSKKMITKGFPF</sequence>
<dbReference type="FunCoup" id="B9RI01">
    <property type="interactions" value="39"/>
</dbReference>
<comment type="similarity">
    <text evidence="1">Belongs to the mTERF family.</text>
</comment>
<dbReference type="Pfam" id="PF02536">
    <property type="entry name" value="mTERF"/>
    <property type="match status" value="1"/>
</dbReference>
<dbReference type="PANTHER" id="PTHR13068:SF223">
    <property type="entry name" value="MITOCHONDRIAL TRANSCRIPTION TERMINATION FACTOR FAMILY PROTEIN"/>
    <property type="match status" value="1"/>
</dbReference>
<organism evidence="4 5">
    <name type="scientific">Ricinus communis</name>
    <name type="common">Castor bean</name>
    <dbReference type="NCBI Taxonomy" id="3988"/>
    <lineage>
        <taxon>Eukaryota</taxon>
        <taxon>Viridiplantae</taxon>
        <taxon>Streptophyta</taxon>
        <taxon>Embryophyta</taxon>
        <taxon>Tracheophyta</taxon>
        <taxon>Spermatophyta</taxon>
        <taxon>Magnoliopsida</taxon>
        <taxon>eudicotyledons</taxon>
        <taxon>Gunneridae</taxon>
        <taxon>Pentapetalae</taxon>
        <taxon>rosids</taxon>
        <taxon>fabids</taxon>
        <taxon>Malpighiales</taxon>
        <taxon>Euphorbiaceae</taxon>
        <taxon>Acalyphoideae</taxon>
        <taxon>Acalypheae</taxon>
        <taxon>Ricinus</taxon>
    </lineage>
</organism>
<dbReference type="InterPro" id="IPR003690">
    <property type="entry name" value="MTERF"/>
</dbReference>
<evidence type="ECO:0000256" key="3">
    <source>
        <dbReference type="ARBA" id="ARBA00022946"/>
    </source>
</evidence>
<proteinExistence type="inferred from homology"/>
<dbReference type="InParanoid" id="B9RI01"/>
<reference evidence="5" key="1">
    <citation type="journal article" date="2010" name="Nat. Biotechnol.">
        <title>Draft genome sequence of the oilseed species Ricinus communis.</title>
        <authorList>
            <person name="Chan A.P."/>
            <person name="Crabtree J."/>
            <person name="Zhao Q."/>
            <person name="Lorenzi H."/>
            <person name="Orvis J."/>
            <person name="Puiu D."/>
            <person name="Melake-Berhan A."/>
            <person name="Jones K.M."/>
            <person name="Redman J."/>
            <person name="Chen G."/>
            <person name="Cahoon E.B."/>
            <person name="Gedil M."/>
            <person name="Stanke M."/>
            <person name="Haas B.J."/>
            <person name="Wortman J.R."/>
            <person name="Fraser-Liggett C.M."/>
            <person name="Ravel J."/>
            <person name="Rabinowicz P.D."/>
        </authorList>
    </citation>
    <scope>NUCLEOTIDE SEQUENCE [LARGE SCALE GENOMIC DNA]</scope>
    <source>
        <strain evidence="5">cv. Hale</strain>
    </source>
</reference>
<dbReference type="SMART" id="SM00733">
    <property type="entry name" value="Mterf"/>
    <property type="match status" value="6"/>
</dbReference>
<dbReference type="FunFam" id="1.25.70.10:FF:000026">
    <property type="entry name" value="Mitochondrial transcription termination factor family protein"/>
    <property type="match status" value="1"/>
</dbReference>
<evidence type="ECO:0000313" key="4">
    <source>
        <dbReference type="EMBL" id="EEF48773.1"/>
    </source>
</evidence>
<keyword evidence="3" id="KW-0809">Transit peptide</keyword>
<dbReference type="OMA" id="VLRKWGC"/>
<dbReference type="EMBL" id="EQ973781">
    <property type="protein sequence ID" value="EEF48773.1"/>
    <property type="molecule type" value="Genomic_DNA"/>
</dbReference>
<keyword evidence="2" id="KW-0806">Transcription termination</keyword>
<evidence type="ECO:0000256" key="1">
    <source>
        <dbReference type="ARBA" id="ARBA00007692"/>
    </source>
</evidence>
<keyword evidence="2" id="KW-0805">Transcription regulation</keyword>
<dbReference type="InterPro" id="IPR038538">
    <property type="entry name" value="MTERF_sf"/>
</dbReference>
<dbReference type="Gene3D" id="1.25.70.10">
    <property type="entry name" value="Transcription termination factor 3, mitochondrial"/>
    <property type="match status" value="1"/>
</dbReference>
<dbReference type="Proteomes" id="UP000008311">
    <property type="component" value="Unassembled WGS sequence"/>
</dbReference>
<dbReference type="AlphaFoldDB" id="B9RI01"/>